<sequence length="170" mass="19902">MPPPSLNIFDKLQLHAKEVKSDNNQLKSLRKQWTNRLRKMKIDLTTLMREAKIVKIEKARKEYKKLVNKFLKQLREPYDTIRHMPNDEDILEALRCSIGLVSLVYICRLYIKLSTFRSTILPSTARTQLIKQAVNDRYGSNHTTEDIIMCSPSDCSRCVIVDGHQKCRRL</sequence>
<accession>A0A815N5P6</accession>
<evidence type="ECO:0000313" key="2">
    <source>
        <dbReference type="EMBL" id="CAF1427504.1"/>
    </source>
</evidence>
<protein>
    <submittedName>
        <fullName evidence="2">Uncharacterized protein</fullName>
    </submittedName>
</protein>
<reference evidence="2" key="1">
    <citation type="submission" date="2021-02" db="EMBL/GenBank/DDBJ databases">
        <authorList>
            <person name="Nowell W R."/>
        </authorList>
    </citation>
    <scope>NUCLEOTIDE SEQUENCE</scope>
</reference>
<organism evidence="2 3">
    <name type="scientific">Rotaria sordida</name>
    <dbReference type="NCBI Taxonomy" id="392033"/>
    <lineage>
        <taxon>Eukaryota</taxon>
        <taxon>Metazoa</taxon>
        <taxon>Spiralia</taxon>
        <taxon>Gnathifera</taxon>
        <taxon>Rotifera</taxon>
        <taxon>Eurotatoria</taxon>
        <taxon>Bdelloidea</taxon>
        <taxon>Philodinida</taxon>
        <taxon>Philodinidae</taxon>
        <taxon>Rotaria</taxon>
    </lineage>
</organism>
<dbReference type="EMBL" id="CAJNOU010004117">
    <property type="protein sequence ID" value="CAF1427504.1"/>
    <property type="molecule type" value="Genomic_DNA"/>
</dbReference>
<dbReference type="AlphaFoldDB" id="A0A815N5P6"/>
<evidence type="ECO:0000256" key="1">
    <source>
        <dbReference type="SAM" id="Coils"/>
    </source>
</evidence>
<gene>
    <name evidence="2" type="ORF">SEV965_LOCUS32577</name>
</gene>
<feature type="non-terminal residue" evidence="2">
    <location>
        <position position="1"/>
    </location>
</feature>
<comment type="caution">
    <text evidence="2">The sequence shown here is derived from an EMBL/GenBank/DDBJ whole genome shotgun (WGS) entry which is preliminary data.</text>
</comment>
<feature type="coiled-coil region" evidence="1">
    <location>
        <begin position="12"/>
        <end position="76"/>
    </location>
</feature>
<proteinExistence type="predicted"/>
<dbReference type="Proteomes" id="UP000663889">
    <property type="component" value="Unassembled WGS sequence"/>
</dbReference>
<keyword evidence="1" id="KW-0175">Coiled coil</keyword>
<name>A0A815N5P6_9BILA</name>
<evidence type="ECO:0000313" key="3">
    <source>
        <dbReference type="Proteomes" id="UP000663889"/>
    </source>
</evidence>